<dbReference type="InterPro" id="IPR055438">
    <property type="entry name" value="AstE_AspA_cat"/>
</dbReference>
<accession>A0ABS9KG08</accession>
<proteinExistence type="predicted"/>
<evidence type="ECO:0000259" key="5">
    <source>
        <dbReference type="Pfam" id="PF24827"/>
    </source>
</evidence>
<evidence type="ECO:0000256" key="2">
    <source>
        <dbReference type="ARBA" id="ARBA00022723"/>
    </source>
</evidence>
<dbReference type="SUPFAM" id="SSF53187">
    <property type="entry name" value="Zn-dependent exopeptidases"/>
    <property type="match status" value="1"/>
</dbReference>
<dbReference type="PIRSF" id="PIRSF039012">
    <property type="entry name" value="ASP"/>
    <property type="match status" value="1"/>
</dbReference>
<reference evidence="6" key="2">
    <citation type="submission" date="2024-05" db="EMBL/GenBank/DDBJ databases">
        <title>Rhodohalobacter halophilus gen. nov., sp. nov., a moderately halophilic member of the family Balneolaceae.</title>
        <authorList>
            <person name="Xia J."/>
        </authorList>
    </citation>
    <scope>NUCLEOTIDE SEQUENCE</scope>
    <source>
        <strain evidence="6">WB101</strain>
    </source>
</reference>
<name>A0ABS9KG08_9BACT</name>
<organism evidence="6 7">
    <name type="scientific">Rhodohalobacter sulfatireducens</name>
    <dbReference type="NCBI Taxonomy" id="2911366"/>
    <lineage>
        <taxon>Bacteria</taxon>
        <taxon>Pseudomonadati</taxon>
        <taxon>Balneolota</taxon>
        <taxon>Balneolia</taxon>
        <taxon>Balneolales</taxon>
        <taxon>Balneolaceae</taxon>
        <taxon>Rhodohalobacter</taxon>
    </lineage>
</organism>
<dbReference type="Pfam" id="PF24827">
    <property type="entry name" value="AstE_AspA_cat"/>
    <property type="match status" value="1"/>
</dbReference>
<dbReference type="RefSeq" id="WP_237855152.1">
    <property type="nucleotide sequence ID" value="NZ_JAKLWS010000021.1"/>
</dbReference>
<feature type="domain" description="Succinylglutamate desuccinylase/Aspartoacylase catalytic" evidence="5">
    <location>
        <begin position="60"/>
        <end position="240"/>
    </location>
</feature>
<evidence type="ECO:0000313" key="7">
    <source>
        <dbReference type="Proteomes" id="UP001165366"/>
    </source>
</evidence>
<gene>
    <name evidence="6" type="ORF">L6773_14525</name>
</gene>
<keyword evidence="2" id="KW-0479">Metal-binding</keyword>
<dbReference type="PANTHER" id="PTHR37326:SF2">
    <property type="entry name" value="SUCCINYLGLUTAMATE DESUCCINYLASE_ASPARTOACYLASE FAMILY PROTEIN"/>
    <property type="match status" value="1"/>
</dbReference>
<keyword evidence="7" id="KW-1185">Reference proteome</keyword>
<sequence>MNAPKGTPDDEELKAMPKYLEINGEKISPGEDKQLNLRIARLPTYTNIDLPVRVIRSENPGPVVLLTGGLHGDEINGIEIVRRLMSNKILKLQKGSVVAIPLMNIYGFIQNVRGVPDGKDINRSFPGSKSGSLAKLVAHTIMNKIIPLIDLGIDFHTGGSSRANLPQIRCVLNIEQNIELAKAFAPPVIIHSGLINKSFRKAVNRKGKQILVFETGESLRFDSNGIEEGINGTLRLLKHLEMVKEAPKPHLSEIYEKSNWVRASFAGLFHPKIALGNLIEKGMTLGMITDPFGNEKKLLKSKFEGRVIGINNCPVVHKGDAILHIATQKVN</sequence>
<dbReference type="InterPro" id="IPR053138">
    <property type="entry name" value="N-alpha-Ac-DABA_deacetylase"/>
</dbReference>
<protein>
    <submittedName>
        <fullName evidence="6">Succinylglutamate desuccinylase/aspartoacylase family protein</fullName>
    </submittedName>
</protein>
<evidence type="ECO:0000313" key="6">
    <source>
        <dbReference type="EMBL" id="MCG2589793.1"/>
    </source>
</evidence>
<evidence type="ECO:0000256" key="1">
    <source>
        <dbReference type="ARBA" id="ARBA00001947"/>
    </source>
</evidence>
<dbReference type="InterPro" id="IPR043795">
    <property type="entry name" value="N-alpha-Ac-DABA-like"/>
</dbReference>
<reference evidence="6" key="1">
    <citation type="submission" date="2022-01" db="EMBL/GenBank/DDBJ databases">
        <authorList>
            <person name="Wang Y."/>
        </authorList>
    </citation>
    <scope>NUCLEOTIDE SEQUENCE</scope>
    <source>
        <strain evidence="6">WB101</strain>
    </source>
</reference>
<evidence type="ECO:0000256" key="4">
    <source>
        <dbReference type="ARBA" id="ARBA00022833"/>
    </source>
</evidence>
<keyword evidence="4" id="KW-0862">Zinc</keyword>
<comment type="caution">
    <text evidence="6">The sequence shown here is derived from an EMBL/GenBank/DDBJ whole genome shotgun (WGS) entry which is preliminary data.</text>
</comment>
<dbReference type="CDD" id="cd06251">
    <property type="entry name" value="M14_ASTE_ASPA-like"/>
    <property type="match status" value="1"/>
</dbReference>
<dbReference type="Gene3D" id="3.40.630.10">
    <property type="entry name" value="Zn peptidases"/>
    <property type="match status" value="1"/>
</dbReference>
<dbReference type="PANTHER" id="PTHR37326">
    <property type="entry name" value="BLL3975 PROTEIN"/>
    <property type="match status" value="1"/>
</dbReference>
<evidence type="ECO:0000256" key="3">
    <source>
        <dbReference type="ARBA" id="ARBA00022801"/>
    </source>
</evidence>
<comment type="cofactor">
    <cofactor evidence="1">
        <name>Zn(2+)</name>
        <dbReference type="ChEBI" id="CHEBI:29105"/>
    </cofactor>
</comment>
<dbReference type="EMBL" id="JAKLWS010000021">
    <property type="protein sequence ID" value="MCG2589793.1"/>
    <property type="molecule type" value="Genomic_DNA"/>
</dbReference>
<dbReference type="Proteomes" id="UP001165366">
    <property type="component" value="Unassembled WGS sequence"/>
</dbReference>
<keyword evidence="3" id="KW-0378">Hydrolase</keyword>